<dbReference type="GO" id="GO:0055085">
    <property type="term" value="P:transmembrane transport"/>
    <property type="evidence" value="ECO:0007669"/>
    <property type="project" value="TreeGrafter"/>
</dbReference>
<dbReference type="InterPro" id="IPR005618">
    <property type="entry name" value="OMPW"/>
</dbReference>
<dbReference type="GO" id="GO:0019867">
    <property type="term" value="C:outer membrane"/>
    <property type="evidence" value="ECO:0007669"/>
    <property type="project" value="InterPro"/>
</dbReference>
<dbReference type="KEGG" id="achi:CDG60_12505"/>
<dbReference type="EMBL" id="CP032134">
    <property type="protein sequence ID" value="AXY57316.1"/>
    <property type="molecule type" value="Genomic_DNA"/>
</dbReference>
<accession>A0A3B7LWU9</accession>
<dbReference type="PANTHER" id="PTHR36920:SF1">
    <property type="entry name" value="OUTER MEMBRANE PROTEIN W"/>
    <property type="match status" value="1"/>
</dbReference>
<sequence>MKKLLLCVAATGSCLTPVLSHADSPWFSLKEGNGFKRFSTSVGWLHVMSQGKANPYQITTPIAEGSKVAVGEASLESVRKSIDRSTPEGEKQYQKFESIVKTGEFLTLIKDGVLPANLSGESIINGLSGWTAQGSGLEPDDIDTLGIMSKYHFTDNVAIEMKGGFPPKVDIKGKGKIIAPMTGTALPSGTSAFLGLGKMPLKNDILITDLDSYDVVSTARAWTPAFEMHYQFGKTGVNKFRPYVGAGFMYAYFSEVKMDKGVKNDLLASAHMVQNLLDGKAGAALDHKTSSADLKVKLKADDAFAPIVTAGFTYDFKENWFAVASVSYAKLSNDVTIDVINKTTGQTLNHAETSIDVDPLLTYVGIGFRH</sequence>
<dbReference type="Gene3D" id="2.40.160.20">
    <property type="match status" value="1"/>
</dbReference>
<protein>
    <submittedName>
        <fullName evidence="2">OmpW family protein</fullName>
    </submittedName>
</protein>
<gene>
    <name evidence="2" type="ORF">CDG60_12505</name>
</gene>
<keyword evidence="1" id="KW-0732">Signal</keyword>
<dbReference type="AlphaFoldDB" id="A0A3B7LWU9"/>
<name>A0A3B7LWU9_9GAMM</name>
<feature type="chain" id="PRO_5017540695" evidence="1">
    <location>
        <begin position="23"/>
        <end position="370"/>
    </location>
</feature>
<dbReference type="PANTHER" id="PTHR36920">
    <property type="match status" value="1"/>
</dbReference>
<organism evidence="2 3">
    <name type="scientific">Acinetobacter chinensis</name>
    <dbReference type="NCBI Taxonomy" id="2004650"/>
    <lineage>
        <taxon>Bacteria</taxon>
        <taxon>Pseudomonadati</taxon>
        <taxon>Pseudomonadota</taxon>
        <taxon>Gammaproteobacteria</taxon>
        <taxon>Moraxellales</taxon>
        <taxon>Moraxellaceae</taxon>
        <taxon>Acinetobacter</taxon>
    </lineage>
</organism>
<dbReference type="Proteomes" id="UP000263753">
    <property type="component" value="Chromosome"/>
</dbReference>
<dbReference type="SUPFAM" id="SSF56925">
    <property type="entry name" value="OMPA-like"/>
    <property type="match status" value="1"/>
</dbReference>
<feature type="signal peptide" evidence="1">
    <location>
        <begin position="1"/>
        <end position="22"/>
    </location>
</feature>
<dbReference type="InterPro" id="IPR011250">
    <property type="entry name" value="OMP/PagP_B-barrel"/>
</dbReference>
<evidence type="ECO:0000313" key="2">
    <source>
        <dbReference type="EMBL" id="AXY57316.1"/>
    </source>
</evidence>
<dbReference type="Pfam" id="PF03922">
    <property type="entry name" value="OmpW"/>
    <property type="match status" value="1"/>
</dbReference>
<proteinExistence type="predicted"/>
<reference evidence="3" key="1">
    <citation type="submission" date="2018-09" db="EMBL/GenBank/DDBJ databases">
        <title>The complete genome of Acinetobacter sp. strain WCHAc010005.</title>
        <authorList>
            <person name="Hu Y."/>
            <person name="Long H."/>
            <person name="Feng Y."/>
            <person name="Zong Z."/>
        </authorList>
    </citation>
    <scope>NUCLEOTIDE SEQUENCE [LARGE SCALE GENOMIC DNA]</scope>
    <source>
        <strain evidence="3">WCHAc010005</strain>
    </source>
</reference>
<dbReference type="RefSeq" id="WP_087511800.1">
    <property type="nucleotide sequence ID" value="NZ_CP032134.1"/>
</dbReference>
<evidence type="ECO:0000313" key="3">
    <source>
        <dbReference type="Proteomes" id="UP000263753"/>
    </source>
</evidence>
<evidence type="ECO:0000256" key="1">
    <source>
        <dbReference type="SAM" id="SignalP"/>
    </source>
</evidence>